<reference evidence="1 2" key="1">
    <citation type="submission" date="2019-09" db="EMBL/GenBank/DDBJ databases">
        <authorList>
            <person name="Chandra G."/>
            <person name="Truman W A."/>
        </authorList>
    </citation>
    <scope>NUCLEOTIDE SEQUENCE [LARGE SCALE GENOMIC DNA]</scope>
    <source>
        <strain evidence="1">PS723</strain>
    </source>
</reference>
<protein>
    <submittedName>
        <fullName evidence="1">Uncharacterized protein</fullName>
    </submittedName>
</protein>
<name>A0A5E7E4T1_PSEFL</name>
<evidence type="ECO:0000313" key="1">
    <source>
        <dbReference type="EMBL" id="VVO21662.1"/>
    </source>
</evidence>
<sequence>MSATARFHEVANDSLVRISEQLWPGAKLSLVVYTPEKPGLDIVLKDQGIELNEVLNTLRRAGLSIDGDNVYKRDLCDSIVGSMVFGAQNRNPPPPGQWQQRFWDIAREEAALREELVAALKITRENLRACQGTIHLAGGFDPAYVTEAQAAMKIADAAMDKATA</sequence>
<proteinExistence type="predicted"/>
<dbReference type="EMBL" id="CABVHY010000023">
    <property type="protein sequence ID" value="VVO21662.1"/>
    <property type="molecule type" value="Genomic_DNA"/>
</dbReference>
<gene>
    <name evidence="1" type="ORF">PS723_04258</name>
</gene>
<accession>A0A5E7E4T1</accession>
<organism evidence="1 2">
    <name type="scientific">Pseudomonas fluorescens</name>
    <dbReference type="NCBI Taxonomy" id="294"/>
    <lineage>
        <taxon>Bacteria</taxon>
        <taxon>Pseudomonadati</taxon>
        <taxon>Pseudomonadota</taxon>
        <taxon>Gammaproteobacteria</taxon>
        <taxon>Pseudomonadales</taxon>
        <taxon>Pseudomonadaceae</taxon>
        <taxon>Pseudomonas</taxon>
    </lineage>
</organism>
<dbReference type="AlphaFoldDB" id="A0A5E7E4T1"/>
<dbReference type="RefSeq" id="WP_150805584.1">
    <property type="nucleotide sequence ID" value="NZ_CABVHY010000023.1"/>
</dbReference>
<dbReference type="OrthoDB" id="7008216at2"/>
<evidence type="ECO:0000313" key="2">
    <source>
        <dbReference type="Proteomes" id="UP000379480"/>
    </source>
</evidence>
<dbReference type="Proteomes" id="UP000379480">
    <property type="component" value="Unassembled WGS sequence"/>
</dbReference>